<gene>
    <name evidence="2" type="ordered locus">SULAZ_1008</name>
</gene>
<dbReference type="AlphaFoldDB" id="C1DV44"/>
<dbReference type="eggNOG" id="ENOG5032VTG">
    <property type="taxonomic scope" value="Bacteria"/>
</dbReference>
<dbReference type="OrthoDB" id="13656at2"/>
<proteinExistence type="predicted"/>
<name>C1DV44_SULAA</name>
<keyword evidence="3" id="KW-1185">Reference proteome</keyword>
<evidence type="ECO:0000313" key="3">
    <source>
        <dbReference type="Proteomes" id="UP000001369"/>
    </source>
</evidence>
<dbReference type="KEGG" id="saf:SULAZ_1008"/>
<feature type="transmembrane region" description="Helical" evidence="1">
    <location>
        <begin position="21"/>
        <end position="45"/>
    </location>
</feature>
<dbReference type="HOGENOM" id="CLU_1618150_0_0_0"/>
<keyword evidence="1" id="KW-0812">Transmembrane</keyword>
<dbReference type="RefSeq" id="WP_012673956.1">
    <property type="nucleotide sequence ID" value="NC_012438.1"/>
</dbReference>
<evidence type="ECO:0000313" key="2">
    <source>
        <dbReference type="EMBL" id="ACN98634.1"/>
    </source>
</evidence>
<accession>C1DV44</accession>
<protein>
    <submittedName>
        <fullName evidence="2">Uncharacterized protein</fullName>
    </submittedName>
</protein>
<keyword evidence="1" id="KW-0472">Membrane</keyword>
<keyword evidence="1" id="KW-1133">Transmembrane helix</keyword>
<sequence>MGYYRTNNSIKKYTLKKREKGATLIFALATAIVVLIVLGGIYYMMTKVFRISEDIKVYKSTREATASGVNYAATLINQNKFNLQLGSCAQNPIKIKFKLSNDPNLYETVVSVCFIGYEIPPGYEVTGVAYTKPISGGKGEVYSITAISTGPNNTKSIIEASYKK</sequence>
<reference evidence="2 3" key="1">
    <citation type="journal article" date="2009" name="J. Bacteriol.">
        <title>Complete and draft genome sequences of six members of the Aquificales.</title>
        <authorList>
            <person name="Reysenbach A.L."/>
            <person name="Hamamura N."/>
            <person name="Podar M."/>
            <person name="Griffiths E."/>
            <person name="Ferreira S."/>
            <person name="Hochstein R."/>
            <person name="Heidelberg J."/>
            <person name="Johnson J."/>
            <person name="Mead D."/>
            <person name="Pohorille A."/>
            <person name="Sarmiento M."/>
            <person name="Schweighofer K."/>
            <person name="Seshadri R."/>
            <person name="Voytek M.A."/>
        </authorList>
    </citation>
    <scope>NUCLEOTIDE SEQUENCE [LARGE SCALE GENOMIC DNA]</scope>
    <source>
        <strain evidence="3">Az-Fu1 / DSM 15241 / OCM 825</strain>
    </source>
</reference>
<organism evidence="2 3">
    <name type="scientific">Sulfurihydrogenibium azorense (strain DSM 15241 / OCM 825 / Az-Fu1)</name>
    <dbReference type="NCBI Taxonomy" id="204536"/>
    <lineage>
        <taxon>Bacteria</taxon>
        <taxon>Pseudomonadati</taxon>
        <taxon>Aquificota</taxon>
        <taxon>Aquificia</taxon>
        <taxon>Aquificales</taxon>
        <taxon>Hydrogenothermaceae</taxon>
        <taxon>Sulfurihydrogenibium</taxon>
    </lineage>
</organism>
<dbReference type="Proteomes" id="UP000001369">
    <property type="component" value="Chromosome"/>
</dbReference>
<dbReference type="EMBL" id="CP001229">
    <property type="protein sequence ID" value="ACN98634.1"/>
    <property type="molecule type" value="Genomic_DNA"/>
</dbReference>
<evidence type="ECO:0000256" key="1">
    <source>
        <dbReference type="SAM" id="Phobius"/>
    </source>
</evidence>
<dbReference type="STRING" id="204536.SULAZ_1008"/>